<keyword evidence="3" id="KW-1185">Reference proteome</keyword>
<keyword evidence="1" id="KW-0472">Membrane</keyword>
<accession>A0A4R5TUC8</accession>
<reference evidence="2 3" key="1">
    <citation type="submission" date="2019-03" db="EMBL/GenBank/DDBJ databases">
        <title>Arthrobacter sp. nov., an bacterium isolated from biocrust in Mu Us Desert.</title>
        <authorList>
            <person name="Lixiong L."/>
        </authorList>
    </citation>
    <scope>NUCLEOTIDE SEQUENCE [LARGE SCALE GENOMIC DNA]</scope>
    <source>
        <strain evidence="2 3">SLN-3</strain>
    </source>
</reference>
<feature type="transmembrane region" description="Helical" evidence="1">
    <location>
        <begin position="19"/>
        <end position="35"/>
    </location>
</feature>
<dbReference type="OrthoDB" id="6028349at2"/>
<organism evidence="2 3">
    <name type="scientific">Arthrobacter crusticola</name>
    <dbReference type="NCBI Taxonomy" id="2547960"/>
    <lineage>
        <taxon>Bacteria</taxon>
        <taxon>Bacillati</taxon>
        <taxon>Actinomycetota</taxon>
        <taxon>Actinomycetes</taxon>
        <taxon>Micrococcales</taxon>
        <taxon>Micrococcaceae</taxon>
        <taxon>Arthrobacter</taxon>
    </lineage>
</organism>
<comment type="caution">
    <text evidence="2">The sequence shown here is derived from an EMBL/GenBank/DDBJ whole genome shotgun (WGS) entry which is preliminary data.</text>
</comment>
<dbReference type="EMBL" id="SMTK01000004">
    <property type="protein sequence ID" value="TDK24640.1"/>
    <property type="molecule type" value="Genomic_DNA"/>
</dbReference>
<protein>
    <submittedName>
        <fullName evidence="2">Uncharacterized protein</fullName>
    </submittedName>
</protein>
<evidence type="ECO:0000313" key="3">
    <source>
        <dbReference type="Proteomes" id="UP000295411"/>
    </source>
</evidence>
<name>A0A4R5TUC8_9MICC</name>
<keyword evidence="1" id="KW-1133">Transmembrane helix</keyword>
<evidence type="ECO:0000256" key="1">
    <source>
        <dbReference type="SAM" id="Phobius"/>
    </source>
</evidence>
<keyword evidence="1" id="KW-0812">Transmembrane</keyword>
<dbReference type="RefSeq" id="WP_133404309.1">
    <property type="nucleotide sequence ID" value="NZ_SMTK01000004.1"/>
</dbReference>
<sequence>MGFFTDSHGRQGIAQRPNALILAWAGLGAASLMALKDENRRVLGRASTASLAIWAVLEAAAGDSGFRRTAGALTLAWLVRR</sequence>
<dbReference type="Proteomes" id="UP000295411">
    <property type="component" value="Unassembled WGS sequence"/>
</dbReference>
<dbReference type="AlphaFoldDB" id="A0A4R5TUC8"/>
<proteinExistence type="predicted"/>
<gene>
    <name evidence="2" type="ORF">E2F48_12500</name>
</gene>
<evidence type="ECO:0000313" key="2">
    <source>
        <dbReference type="EMBL" id="TDK24640.1"/>
    </source>
</evidence>